<accession>A0AAV4JEP8</accession>
<dbReference type="EMBL" id="BMAT01013784">
    <property type="protein sequence ID" value="GFS20368.1"/>
    <property type="molecule type" value="Genomic_DNA"/>
</dbReference>
<protein>
    <submittedName>
        <fullName evidence="1">Uncharacterized protein</fullName>
    </submittedName>
</protein>
<proteinExistence type="predicted"/>
<evidence type="ECO:0000313" key="1">
    <source>
        <dbReference type="EMBL" id="GFS20368.1"/>
    </source>
</evidence>
<organism evidence="1 2">
    <name type="scientific">Elysia marginata</name>
    <dbReference type="NCBI Taxonomy" id="1093978"/>
    <lineage>
        <taxon>Eukaryota</taxon>
        <taxon>Metazoa</taxon>
        <taxon>Spiralia</taxon>
        <taxon>Lophotrochozoa</taxon>
        <taxon>Mollusca</taxon>
        <taxon>Gastropoda</taxon>
        <taxon>Heterobranchia</taxon>
        <taxon>Euthyneura</taxon>
        <taxon>Panpulmonata</taxon>
        <taxon>Sacoglossa</taxon>
        <taxon>Placobranchoidea</taxon>
        <taxon>Plakobranchidae</taxon>
        <taxon>Elysia</taxon>
    </lineage>
</organism>
<comment type="caution">
    <text evidence="1">The sequence shown here is derived from an EMBL/GenBank/DDBJ whole genome shotgun (WGS) entry which is preliminary data.</text>
</comment>
<sequence>MLHIQIACGITYYVYSSTRGPSLRPPDSCEAGPAVLTDNCPYPASPSGPVGRSELVHWYIAAGATVGSSWNRHWSHRWSHRWRHPSII</sequence>
<reference evidence="1 2" key="1">
    <citation type="journal article" date="2021" name="Elife">
        <title>Chloroplast acquisition without the gene transfer in kleptoplastic sea slugs, Plakobranchus ocellatus.</title>
        <authorList>
            <person name="Maeda T."/>
            <person name="Takahashi S."/>
            <person name="Yoshida T."/>
            <person name="Shimamura S."/>
            <person name="Takaki Y."/>
            <person name="Nagai Y."/>
            <person name="Toyoda A."/>
            <person name="Suzuki Y."/>
            <person name="Arimoto A."/>
            <person name="Ishii H."/>
            <person name="Satoh N."/>
            <person name="Nishiyama T."/>
            <person name="Hasebe M."/>
            <person name="Maruyama T."/>
            <person name="Minagawa J."/>
            <person name="Obokata J."/>
            <person name="Shigenobu S."/>
        </authorList>
    </citation>
    <scope>NUCLEOTIDE SEQUENCE [LARGE SCALE GENOMIC DNA]</scope>
</reference>
<evidence type="ECO:0000313" key="2">
    <source>
        <dbReference type="Proteomes" id="UP000762676"/>
    </source>
</evidence>
<name>A0AAV4JEP8_9GAST</name>
<gene>
    <name evidence="1" type="ORF">ElyMa_006898500</name>
</gene>
<keyword evidence="2" id="KW-1185">Reference proteome</keyword>
<dbReference type="Proteomes" id="UP000762676">
    <property type="component" value="Unassembled WGS sequence"/>
</dbReference>
<dbReference type="AlphaFoldDB" id="A0AAV4JEP8"/>